<name>A0A3B0C649_9FLAO</name>
<reference evidence="2 3" key="1">
    <citation type="submission" date="2018-10" db="EMBL/GenBank/DDBJ databases">
        <title>Ulvibacterium marinum gen. nov., sp. nov., a novel marine bacterium of the family Flavobacteriaceae, isolated from a culture of the green alga Ulva prolifera.</title>
        <authorList>
            <person name="Zhang Z."/>
        </authorList>
    </citation>
    <scope>NUCLEOTIDE SEQUENCE [LARGE SCALE GENOMIC DNA]</scope>
    <source>
        <strain evidence="2 3">CCMM003</strain>
    </source>
</reference>
<protein>
    <submittedName>
        <fullName evidence="2">Alpha-ketoglutarate decarboxylase</fullName>
    </submittedName>
</protein>
<dbReference type="OrthoDB" id="1160493at2"/>
<dbReference type="RefSeq" id="WP_120712263.1">
    <property type="nucleotide sequence ID" value="NZ_RBCJ01000003.1"/>
</dbReference>
<dbReference type="Proteomes" id="UP000276603">
    <property type="component" value="Unassembled WGS sequence"/>
</dbReference>
<sequence length="173" mass="19795">MAKFFLKSFVVLFCVLTCNTLFAQNPMNRSNFWNRVRFGGGVGLGFTNGGFNGSISPSAIYQFNDQFASGLSLNFNYAKFNDDKLLAYGGSVLSLYNPVPYLQLSAELEQLRINREFDDGTFRLEDNYWSPALFLGIGYTDRNFTLGIRYDVLYDDEKSIYANAWMPFVRVFF</sequence>
<dbReference type="EMBL" id="RBCJ01000003">
    <property type="protein sequence ID" value="RKN79449.1"/>
    <property type="molecule type" value="Genomic_DNA"/>
</dbReference>
<evidence type="ECO:0000256" key="1">
    <source>
        <dbReference type="SAM" id="SignalP"/>
    </source>
</evidence>
<dbReference type="SUPFAM" id="SSF56935">
    <property type="entry name" value="Porins"/>
    <property type="match status" value="1"/>
</dbReference>
<gene>
    <name evidence="2" type="ORF">D7Z94_14160</name>
</gene>
<keyword evidence="1" id="KW-0732">Signal</keyword>
<feature type="chain" id="PRO_5017432922" evidence="1">
    <location>
        <begin position="24"/>
        <end position="173"/>
    </location>
</feature>
<organism evidence="2 3">
    <name type="scientific">Ulvibacterium marinum</name>
    <dbReference type="NCBI Taxonomy" id="2419782"/>
    <lineage>
        <taxon>Bacteria</taxon>
        <taxon>Pseudomonadati</taxon>
        <taxon>Bacteroidota</taxon>
        <taxon>Flavobacteriia</taxon>
        <taxon>Flavobacteriales</taxon>
        <taxon>Flavobacteriaceae</taxon>
        <taxon>Ulvibacterium</taxon>
    </lineage>
</organism>
<proteinExistence type="predicted"/>
<evidence type="ECO:0000313" key="3">
    <source>
        <dbReference type="Proteomes" id="UP000276603"/>
    </source>
</evidence>
<feature type="signal peptide" evidence="1">
    <location>
        <begin position="1"/>
        <end position="23"/>
    </location>
</feature>
<comment type="caution">
    <text evidence="2">The sequence shown here is derived from an EMBL/GenBank/DDBJ whole genome shotgun (WGS) entry which is preliminary data.</text>
</comment>
<dbReference type="AlphaFoldDB" id="A0A3B0C649"/>
<dbReference type="Gene3D" id="2.40.160.60">
    <property type="entry name" value="Outer membrane protein transport protein (OMPP1/FadL/TodX)"/>
    <property type="match status" value="1"/>
</dbReference>
<keyword evidence="3" id="KW-1185">Reference proteome</keyword>
<evidence type="ECO:0000313" key="2">
    <source>
        <dbReference type="EMBL" id="RKN79449.1"/>
    </source>
</evidence>
<accession>A0A3B0C649</accession>